<dbReference type="STRING" id="316067.Geob_0557"/>
<dbReference type="PANTHER" id="PTHR24422">
    <property type="entry name" value="CHEMOTAXIS PROTEIN METHYLTRANSFERASE"/>
    <property type="match status" value="1"/>
</dbReference>
<dbReference type="PRINTS" id="PR00996">
    <property type="entry name" value="CHERMTFRASE"/>
</dbReference>
<dbReference type="KEGG" id="geo:Geob_0557"/>
<evidence type="ECO:0000313" key="12">
    <source>
        <dbReference type="Proteomes" id="UP000007721"/>
    </source>
</evidence>
<feature type="repeat" description="TPR" evidence="7">
    <location>
        <begin position="520"/>
        <end position="553"/>
    </location>
</feature>
<dbReference type="RefSeq" id="WP_012645653.1">
    <property type="nucleotide sequence ID" value="NC_011979.1"/>
</dbReference>
<dbReference type="InterPro" id="IPR019734">
    <property type="entry name" value="TPR_rpt"/>
</dbReference>
<dbReference type="Gene3D" id="3.40.50.2300">
    <property type="match status" value="1"/>
</dbReference>
<sequence>MPLQILVINENKAFCDYLVNLLATAGHEVSCVQLYADALQAAAANRPAAIILEISTSDMGAVEMISRLQRAVETRHVPIIVISDVPELEFELLNLFDFLPQPLDTVRLAEDLEAIARGRKQSLPRQTETLGDDTYRLYSQYLLQESGLHFDRRNQKLLERGLLNRMAALKISSFEEYYHYLVLHQESRQELKKLLPFLTIGETYFFRYHAHFEALGQILAEKRSGLAQGERLKLRLWSAGCSTGEEPYSLAITVMEAISDWKKHDISILATDIDNRALKRAQEGIYSPWAMRVMEKRNLDRYFEKSGKKFRIRDEVKSLVRFAHHNLTSSTPDQEEQDRERFDAVFCRNVTIYFTIDITRQIIEKISNCLKPGGYLFLGHAETMAQISSRFERQSHDGSFYYRKKTAKNGIPTEPAPPRQPAPAKAKSRQEQTPAPVNTTAPAPASPQAVDWERLHLHAQELFREENFSETARLLQDILQHRPDHTGALILYGFTLANDGRFTEALAACEAALKTDDLLPEAYFLKGLVYEMTDRLPEAGEEYRKAILLQHDFVMAHYQLAQLYARLGRKKERLRELNNSLRIVAGLKAKAAIPYSGGLTRELFMDQLNKELAKAD</sequence>
<dbReference type="Pfam" id="PF01739">
    <property type="entry name" value="CheR"/>
    <property type="match status" value="1"/>
</dbReference>
<dbReference type="Proteomes" id="UP000007721">
    <property type="component" value="Chromosome"/>
</dbReference>
<evidence type="ECO:0000259" key="10">
    <source>
        <dbReference type="PROSITE" id="PS50123"/>
    </source>
</evidence>
<dbReference type="OrthoDB" id="9786165at2"/>
<dbReference type="InterPro" id="IPR022641">
    <property type="entry name" value="CheR_N"/>
</dbReference>
<dbReference type="InterPro" id="IPR011990">
    <property type="entry name" value="TPR-like_helical_dom_sf"/>
</dbReference>
<dbReference type="SMART" id="SM00448">
    <property type="entry name" value="REC"/>
    <property type="match status" value="1"/>
</dbReference>
<dbReference type="InterPro" id="IPR000780">
    <property type="entry name" value="CheR_MeTrfase"/>
</dbReference>
<dbReference type="InterPro" id="IPR050903">
    <property type="entry name" value="Bact_Chemotaxis_MeTrfase"/>
</dbReference>
<keyword evidence="7" id="KW-0802">TPR repeat</keyword>
<dbReference type="Gene3D" id="3.40.50.150">
    <property type="entry name" value="Vaccinia Virus protein VP39"/>
    <property type="match status" value="1"/>
</dbReference>
<dbReference type="InterPro" id="IPR001789">
    <property type="entry name" value="Sig_transdc_resp-reg_receiver"/>
</dbReference>
<evidence type="ECO:0000256" key="5">
    <source>
        <dbReference type="ARBA" id="ARBA00022691"/>
    </source>
</evidence>
<dbReference type="InterPro" id="IPR029063">
    <property type="entry name" value="SAM-dependent_MTases_sf"/>
</dbReference>
<keyword evidence="4 11" id="KW-0808">Transferase</keyword>
<evidence type="ECO:0000256" key="8">
    <source>
        <dbReference type="SAM" id="MobiDB-lite"/>
    </source>
</evidence>
<dbReference type="Gene3D" id="1.10.155.10">
    <property type="entry name" value="Chemotaxis receptor methyltransferase CheR, N-terminal domain"/>
    <property type="match status" value="1"/>
</dbReference>
<dbReference type="EC" id="2.1.1.80" evidence="2"/>
<dbReference type="AlphaFoldDB" id="B9LZW0"/>
<dbReference type="GO" id="GO:0008983">
    <property type="term" value="F:protein-glutamate O-methyltransferase activity"/>
    <property type="evidence" value="ECO:0007669"/>
    <property type="project" value="UniProtKB-EC"/>
</dbReference>
<evidence type="ECO:0000259" key="9">
    <source>
        <dbReference type="PROSITE" id="PS50110"/>
    </source>
</evidence>
<organism evidence="11 12">
    <name type="scientific">Geotalea daltonii (strain DSM 22248 / JCM 15807 / FRC-32)</name>
    <name type="common">Geobacter daltonii</name>
    <dbReference type="NCBI Taxonomy" id="316067"/>
    <lineage>
        <taxon>Bacteria</taxon>
        <taxon>Pseudomonadati</taxon>
        <taxon>Thermodesulfobacteriota</taxon>
        <taxon>Desulfuromonadia</taxon>
        <taxon>Geobacterales</taxon>
        <taxon>Geobacteraceae</taxon>
        <taxon>Geotalea</taxon>
    </lineage>
</organism>
<protein>
    <recommendedName>
        <fullName evidence="2">protein-glutamate O-methyltransferase</fullName>
        <ecNumber evidence="2">2.1.1.80</ecNumber>
    </recommendedName>
</protein>
<comment type="catalytic activity">
    <reaction evidence="1">
        <text>L-glutamyl-[protein] + S-adenosyl-L-methionine = [protein]-L-glutamate 5-O-methyl ester + S-adenosyl-L-homocysteine</text>
        <dbReference type="Rhea" id="RHEA:24452"/>
        <dbReference type="Rhea" id="RHEA-COMP:10208"/>
        <dbReference type="Rhea" id="RHEA-COMP:10311"/>
        <dbReference type="ChEBI" id="CHEBI:29973"/>
        <dbReference type="ChEBI" id="CHEBI:57856"/>
        <dbReference type="ChEBI" id="CHEBI:59789"/>
        <dbReference type="ChEBI" id="CHEBI:82795"/>
        <dbReference type="EC" id="2.1.1.80"/>
    </reaction>
</comment>
<feature type="domain" description="CheR-type methyltransferase" evidence="10">
    <location>
        <begin position="123"/>
        <end position="406"/>
    </location>
</feature>
<accession>B9LZW0</accession>
<feature type="compositionally biased region" description="Low complexity" evidence="8">
    <location>
        <begin position="433"/>
        <end position="443"/>
    </location>
</feature>
<evidence type="ECO:0000256" key="2">
    <source>
        <dbReference type="ARBA" id="ARBA00012534"/>
    </source>
</evidence>
<keyword evidence="5" id="KW-0949">S-adenosyl-L-methionine</keyword>
<dbReference type="GO" id="GO:0032259">
    <property type="term" value="P:methylation"/>
    <property type="evidence" value="ECO:0007669"/>
    <property type="project" value="UniProtKB-KW"/>
</dbReference>
<dbReference type="InterPro" id="IPR036804">
    <property type="entry name" value="CheR_N_sf"/>
</dbReference>
<dbReference type="InterPro" id="IPR011006">
    <property type="entry name" value="CheY-like_superfamily"/>
</dbReference>
<dbReference type="Pfam" id="PF03705">
    <property type="entry name" value="CheR_N"/>
    <property type="match status" value="1"/>
</dbReference>
<dbReference type="PROSITE" id="PS50123">
    <property type="entry name" value="CHER"/>
    <property type="match status" value="1"/>
</dbReference>
<evidence type="ECO:0000256" key="6">
    <source>
        <dbReference type="PROSITE-ProRule" id="PRU00169"/>
    </source>
</evidence>
<dbReference type="SUPFAM" id="SSF48452">
    <property type="entry name" value="TPR-like"/>
    <property type="match status" value="1"/>
</dbReference>
<keyword evidence="3 11" id="KW-0489">Methyltransferase</keyword>
<dbReference type="Gene3D" id="1.25.40.10">
    <property type="entry name" value="Tetratricopeptide repeat domain"/>
    <property type="match status" value="1"/>
</dbReference>
<gene>
    <name evidence="11" type="primary">cheR40H-3</name>
    <name evidence="11" type="ordered locus">Geob_0557</name>
</gene>
<dbReference type="PANTHER" id="PTHR24422:SF19">
    <property type="entry name" value="CHEMOTAXIS PROTEIN METHYLTRANSFERASE"/>
    <property type="match status" value="1"/>
</dbReference>
<dbReference type="InterPro" id="IPR022642">
    <property type="entry name" value="CheR_C"/>
</dbReference>
<dbReference type="PROSITE" id="PS50110">
    <property type="entry name" value="RESPONSE_REGULATORY"/>
    <property type="match status" value="1"/>
</dbReference>
<reference evidence="11 12" key="1">
    <citation type="submission" date="2009-01" db="EMBL/GenBank/DDBJ databases">
        <title>Complete sequence of Geobacter sp. FRC-32.</title>
        <authorList>
            <consortium name="US DOE Joint Genome Institute"/>
            <person name="Lucas S."/>
            <person name="Copeland A."/>
            <person name="Lapidus A."/>
            <person name="Glavina del Rio T."/>
            <person name="Dalin E."/>
            <person name="Tice H."/>
            <person name="Bruce D."/>
            <person name="Goodwin L."/>
            <person name="Pitluck S."/>
            <person name="Saunders E."/>
            <person name="Brettin T."/>
            <person name="Detter J.C."/>
            <person name="Han C."/>
            <person name="Larimer F."/>
            <person name="Land M."/>
            <person name="Hauser L."/>
            <person name="Kyrpides N."/>
            <person name="Ovchinnikova G."/>
            <person name="Kostka J."/>
            <person name="Richardson P."/>
        </authorList>
    </citation>
    <scope>NUCLEOTIDE SEQUENCE [LARGE SCALE GENOMIC DNA]</scope>
    <source>
        <strain evidence="12">DSM 22248 / JCM 15807 / FRC-32</strain>
    </source>
</reference>
<dbReference type="SUPFAM" id="SSF53335">
    <property type="entry name" value="S-adenosyl-L-methionine-dependent methyltransferases"/>
    <property type="match status" value="1"/>
</dbReference>
<evidence type="ECO:0000256" key="4">
    <source>
        <dbReference type="ARBA" id="ARBA00022679"/>
    </source>
</evidence>
<proteinExistence type="predicted"/>
<evidence type="ECO:0000313" key="11">
    <source>
        <dbReference type="EMBL" id="ACM18924.1"/>
    </source>
</evidence>
<dbReference type="SMART" id="SM00138">
    <property type="entry name" value="MeTrc"/>
    <property type="match status" value="1"/>
</dbReference>
<dbReference type="GO" id="GO:0000160">
    <property type="term" value="P:phosphorelay signal transduction system"/>
    <property type="evidence" value="ECO:0007669"/>
    <property type="project" value="InterPro"/>
</dbReference>
<dbReference type="EMBL" id="CP001390">
    <property type="protein sequence ID" value="ACM18924.1"/>
    <property type="molecule type" value="Genomic_DNA"/>
</dbReference>
<feature type="region of interest" description="Disordered" evidence="8">
    <location>
        <begin position="407"/>
        <end position="446"/>
    </location>
</feature>
<dbReference type="HOGENOM" id="CLU_025854_4_1_7"/>
<dbReference type="CDD" id="cd02440">
    <property type="entry name" value="AdoMet_MTases"/>
    <property type="match status" value="1"/>
</dbReference>
<dbReference type="PROSITE" id="PS50005">
    <property type="entry name" value="TPR"/>
    <property type="match status" value="1"/>
</dbReference>
<evidence type="ECO:0000256" key="3">
    <source>
        <dbReference type="ARBA" id="ARBA00022603"/>
    </source>
</evidence>
<keyword evidence="12" id="KW-1185">Reference proteome</keyword>
<dbReference type="eggNOG" id="COG1352">
    <property type="taxonomic scope" value="Bacteria"/>
</dbReference>
<feature type="domain" description="Response regulatory" evidence="9">
    <location>
        <begin position="4"/>
        <end position="116"/>
    </location>
</feature>
<dbReference type="SMART" id="SM00028">
    <property type="entry name" value="TPR"/>
    <property type="match status" value="3"/>
</dbReference>
<evidence type="ECO:0000256" key="1">
    <source>
        <dbReference type="ARBA" id="ARBA00001541"/>
    </source>
</evidence>
<name>B9LZW0_GEODF</name>
<dbReference type="SUPFAM" id="SSF52172">
    <property type="entry name" value="CheY-like"/>
    <property type="match status" value="1"/>
</dbReference>
<dbReference type="Pfam" id="PF14559">
    <property type="entry name" value="TPR_19"/>
    <property type="match status" value="1"/>
</dbReference>
<comment type="caution">
    <text evidence="6">Lacks conserved residue(s) required for the propagation of feature annotation.</text>
</comment>
<evidence type="ECO:0000256" key="7">
    <source>
        <dbReference type="PROSITE-ProRule" id="PRU00339"/>
    </source>
</evidence>